<dbReference type="InterPro" id="IPR036875">
    <property type="entry name" value="Znf_CCHC_sf"/>
</dbReference>
<sequence>MLTVNCFRDVFRFPYATCFVCGQQGHLSRDCEKNANGIYPDGGGCNVCGSTKHLKRDCPELAAQKQQKNERSKWLLFKDFSHGTCVYVGLVSSWVEDLLTGCYTASNCWVVIVAYEGFFKAEVFKENQFCFT</sequence>
<evidence type="ECO:0000256" key="3">
    <source>
        <dbReference type="ARBA" id="ARBA00022771"/>
    </source>
</evidence>
<evidence type="ECO:0000313" key="8">
    <source>
        <dbReference type="Proteomes" id="UP000053660"/>
    </source>
</evidence>
<dbReference type="OrthoDB" id="3863715at2759"/>
<reference evidence="7 8" key="1">
    <citation type="submission" date="2014-03" db="EMBL/GenBank/DDBJ databases">
        <title>Draft genome of the hookworm Oesophagostomum dentatum.</title>
        <authorList>
            <person name="Mitreva M."/>
        </authorList>
    </citation>
    <scope>NUCLEOTIDE SEQUENCE [LARGE SCALE GENOMIC DNA]</scope>
    <source>
        <strain evidence="7 8">OD-Hann</strain>
    </source>
</reference>
<dbReference type="InterPro" id="IPR001878">
    <property type="entry name" value="Znf_CCHC"/>
</dbReference>
<dbReference type="PANTHER" id="PTHR46242">
    <property type="entry name" value="ZINC FINGER CCHC DOMAIN-CONTAINING PROTEIN 9 ZCCHC9"/>
    <property type="match status" value="1"/>
</dbReference>
<evidence type="ECO:0000259" key="6">
    <source>
        <dbReference type="PROSITE" id="PS50158"/>
    </source>
</evidence>
<dbReference type="InterPro" id="IPR042246">
    <property type="entry name" value="ZCCHC9"/>
</dbReference>
<keyword evidence="1" id="KW-0479">Metal-binding</keyword>
<name>A0A0B1RW34_OESDE</name>
<keyword evidence="3 5" id="KW-0863">Zinc-finger</keyword>
<evidence type="ECO:0000313" key="7">
    <source>
        <dbReference type="EMBL" id="KHJ76894.1"/>
    </source>
</evidence>
<dbReference type="EMBL" id="KN611303">
    <property type="protein sequence ID" value="KHJ76894.1"/>
    <property type="molecule type" value="Genomic_DNA"/>
</dbReference>
<evidence type="ECO:0000256" key="2">
    <source>
        <dbReference type="ARBA" id="ARBA00022737"/>
    </source>
</evidence>
<evidence type="ECO:0000256" key="5">
    <source>
        <dbReference type="PROSITE-ProRule" id="PRU00047"/>
    </source>
</evidence>
<evidence type="ECO:0000256" key="1">
    <source>
        <dbReference type="ARBA" id="ARBA00022723"/>
    </source>
</evidence>
<dbReference type="Gene3D" id="4.10.60.10">
    <property type="entry name" value="Zinc finger, CCHC-type"/>
    <property type="match status" value="1"/>
</dbReference>
<keyword evidence="2" id="KW-0677">Repeat</keyword>
<proteinExistence type="predicted"/>
<dbReference type="GO" id="GO:0019899">
    <property type="term" value="F:enzyme binding"/>
    <property type="evidence" value="ECO:0007669"/>
    <property type="project" value="UniProtKB-ARBA"/>
</dbReference>
<feature type="domain" description="CCHC-type" evidence="6">
    <location>
        <begin position="45"/>
        <end position="60"/>
    </location>
</feature>
<dbReference type="PANTHER" id="PTHR46242:SF1">
    <property type="entry name" value="ZINC FINGER CCHC DOMAIN-CONTAINING PROTEIN 9"/>
    <property type="match status" value="1"/>
</dbReference>
<dbReference type="GO" id="GO:0008270">
    <property type="term" value="F:zinc ion binding"/>
    <property type="evidence" value="ECO:0007669"/>
    <property type="project" value="UniProtKB-KW"/>
</dbReference>
<dbReference type="Pfam" id="PF00098">
    <property type="entry name" value="zf-CCHC"/>
    <property type="match status" value="1"/>
</dbReference>
<dbReference type="SUPFAM" id="SSF57756">
    <property type="entry name" value="Retrovirus zinc finger-like domains"/>
    <property type="match status" value="1"/>
</dbReference>
<dbReference type="GO" id="GO:0005730">
    <property type="term" value="C:nucleolus"/>
    <property type="evidence" value="ECO:0007669"/>
    <property type="project" value="TreeGrafter"/>
</dbReference>
<dbReference type="AlphaFoldDB" id="A0A0B1RW34"/>
<dbReference type="SMART" id="SM00343">
    <property type="entry name" value="ZnF_C2HC"/>
    <property type="match status" value="2"/>
</dbReference>
<accession>A0A0B1RW34</accession>
<dbReference type="Proteomes" id="UP000053660">
    <property type="component" value="Unassembled WGS sequence"/>
</dbReference>
<dbReference type="GO" id="GO:0005737">
    <property type="term" value="C:cytoplasm"/>
    <property type="evidence" value="ECO:0007669"/>
    <property type="project" value="UniProtKB-ARBA"/>
</dbReference>
<dbReference type="FunFam" id="4.10.60.10:FF:000091">
    <property type="entry name" value="Zinc finger CCHC-type-containing 9"/>
    <property type="match status" value="1"/>
</dbReference>
<keyword evidence="8" id="KW-1185">Reference proteome</keyword>
<keyword evidence="4" id="KW-0862">Zinc</keyword>
<feature type="domain" description="CCHC-type" evidence="6">
    <location>
        <begin position="18"/>
        <end position="33"/>
    </location>
</feature>
<dbReference type="PROSITE" id="PS50158">
    <property type="entry name" value="ZF_CCHC"/>
    <property type="match status" value="2"/>
</dbReference>
<dbReference type="GO" id="GO:0003676">
    <property type="term" value="F:nucleic acid binding"/>
    <property type="evidence" value="ECO:0007669"/>
    <property type="project" value="InterPro"/>
</dbReference>
<organism evidence="7 8">
    <name type="scientific">Oesophagostomum dentatum</name>
    <name type="common">Nodular worm</name>
    <dbReference type="NCBI Taxonomy" id="61180"/>
    <lineage>
        <taxon>Eukaryota</taxon>
        <taxon>Metazoa</taxon>
        <taxon>Ecdysozoa</taxon>
        <taxon>Nematoda</taxon>
        <taxon>Chromadorea</taxon>
        <taxon>Rhabditida</taxon>
        <taxon>Rhabditina</taxon>
        <taxon>Rhabditomorpha</taxon>
        <taxon>Strongyloidea</taxon>
        <taxon>Strongylidae</taxon>
        <taxon>Oesophagostomum</taxon>
    </lineage>
</organism>
<protein>
    <submittedName>
        <fullName evidence="7">Zinc knuckle</fullName>
    </submittedName>
</protein>
<gene>
    <name evidence="7" type="ORF">OESDEN_23486</name>
</gene>
<evidence type="ECO:0000256" key="4">
    <source>
        <dbReference type="ARBA" id="ARBA00022833"/>
    </source>
</evidence>